<accession>A0A059BRS2</accession>
<sequence length="74" mass="9117">MKTLFSFTFHCRSSTEYMIYLLVFFEGDQVFKCHSFLHLQIHRFSLRNYYDYYPSKIKKYIDQTQDTSYDITDT</sequence>
<reference evidence="1" key="1">
    <citation type="submission" date="2013-07" db="EMBL/GenBank/DDBJ databases">
        <title>The genome of Eucalyptus grandis.</title>
        <authorList>
            <person name="Schmutz J."/>
            <person name="Hayes R."/>
            <person name="Myburg A."/>
            <person name="Tuskan G."/>
            <person name="Grattapaglia D."/>
            <person name="Rokhsar D.S."/>
        </authorList>
    </citation>
    <scope>NUCLEOTIDE SEQUENCE</scope>
    <source>
        <tissue evidence="1">Leaf extractions</tissue>
    </source>
</reference>
<organism evidence="1">
    <name type="scientific">Eucalyptus grandis</name>
    <name type="common">Flooded gum</name>
    <dbReference type="NCBI Taxonomy" id="71139"/>
    <lineage>
        <taxon>Eukaryota</taxon>
        <taxon>Viridiplantae</taxon>
        <taxon>Streptophyta</taxon>
        <taxon>Embryophyta</taxon>
        <taxon>Tracheophyta</taxon>
        <taxon>Spermatophyta</taxon>
        <taxon>Magnoliopsida</taxon>
        <taxon>eudicotyledons</taxon>
        <taxon>Gunneridae</taxon>
        <taxon>Pentapetalae</taxon>
        <taxon>rosids</taxon>
        <taxon>malvids</taxon>
        <taxon>Myrtales</taxon>
        <taxon>Myrtaceae</taxon>
        <taxon>Myrtoideae</taxon>
        <taxon>Eucalypteae</taxon>
        <taxon>Eucalyptus</taxon>
    </lineage>
</organism>
<name>A0A059BRS2_EUCGR</name>
<proteinExistence type="predicted"/>
<evidence type="ECO:0000313" key="1">
    <source>
        <dbReference type="EMBL" id="KCW68664.1"/>
    </source>
</evidence>
<dbReference type="EMBL" id="KK198758">
    <property type="protein sequence ID" value="KCW68664.1"/>
    <property type="molecule type" value="Genomic_DNA"/>
</dbReference>
<dbReference type="AlphaFoldDB" id="A0A059BRS2"/>
<dbReference type="Gramene" id="KCW68664">
    <property type="protein sequence ID" value="KCW68664"/>
    <property type="gene ID" value="EUGRSUZ_F02261"/>
</dbReference>
<gene>
    <name evidence="1" type="ORF">EUGRSUZ_F02261</name>
</gene>
<protein>
    <submittedName>
        <fullName evidence="1">Uncharacterized protein</fullName>
    </submittedName>
</protein>
<dbReference type="InParanoid" id="A0A059BRS2"/>